<sequence length="398" mass="42523">MVVLENPSIDDRPGPNGTFVVVGLDPIASVAAMQDERATEAAAAMPKSKYLAIIDTLGHARVELQPGLPKMEYLFFCVGRGLPPDAESAVAIHPAAGTAARPALVPSKPLPWPDCYVHTIESFEAVISRIHQHTPITAISRADVGTLSDYATDDEFRVSHAAAAAAAAAAAKAGPHPGDIDTPASEPSVVDYSAASATSTSSVESPTSPTAALGPERPPSPHQPQRMDLHMEMWLDLDAGHELSDPKLLTSELALLQSIEKEWAQRIAYDIVTKRPRTSAWLDNMAAAGELDDADALQVNDGAEAEDVDIGPEDAIEHRIERAENDVKGYPPSKPGPSQHRGDDEAHSGSIRRVFAIAVRVSRAAQALAFRILNSMHALVRRIVTAMQGRSRDPEKDP</sequence>
<feature type="compositionally biased region" description="Low complexity" evidence="1">
    <location>
        <begin position="193"/>
        <end position="212"/>
    </location>
</feature>
<evidence type="ECO:0000256" key="1">
    <source>
        <dbReference type="SAM" id="MobiDB-lite"/>
    </source>
</evidence>
<feature type="region of interest" description="Disordered" evidence="1">
    <location>
        <begin position="173"/>
        <end position="225"/>
    </location>
</feature>
<reference evidence="2 3" key="1">
    <citation type="journal article" date="2016" name="Mol. Biol. Evol.">
        <title>Comparative Genomics of Early-Diverging Mushroom-Forming Fungi Provides Insights into the Origins of Lignocellulose Decay Capabilities.</title>
        <authorList>
            <person name="Nagy L.G."/>
            <person name="Riley R."/>
            <person name="Tritt A."/>
            <person name="Adam C."/>
            <person name="Daum C."/>
            <person name="Floudas D."/>
            <person name="Sun H."/>
            <person name="Yadav J.S."/>
            <person name="Pangilinan J."/>
            <person name="Larsson K.H."/>
            <person name="Matsuura K."/>
            <person name="Barry K."/>
            <person name="Labutti K."/>
            <person name="Kuo R."/>
            <person name="Ohm R.A."/>
            <person name="Bhattacharya S.S."/>
            <person name="Shirouzu T."/>
            <person name="Yoshinaga Y."/>
            <person name="Martin F.M."/>
            <person name="Grigoriev I.V."/>
            <person name="Hibbett D.S."/>
        </authorList>
    </citation>
    <scope>NUCLEOTIDE SEQUENCE [LARGE SCALE GENOMIC DNA]</scope>
    <source>
        <strain evidence="2 3">HHB12029</strain>
    </source>
</reference>
<dbReference type="AlphaFoldDB" id="A0A165F7I4"/>
<dbReference type="OrthoDB" id="3053346at2759"/>
<gene>
    <name evidence="2" type="ORF">EXIGLDRAFT_772639</name>
</gene>
<dbReference type="InParanoid" id="A0A165F7I4"/>
<accession>A0A165F7I4</accession>
<organism evidence="2 3">
    <name type="scientific">Exidia glandulosa HHB12029</name>
    <dbReference type="NCBI Taxonomy" id="1314781"/>
    <lineage>
        <taxon>Eukaryota</taxon>
        <taxon>Fungi</taxon>
        <taxon>Dikarya</taxon>
        <taxon>Basidiomycota</taxon>
        <taxon>Agaricomycotina</taxon>
        <taxon>Agaricomycetes</taxon>
        <taxon>Auriculariales</taxon>
        <taxon>Exidiaceae</taxon>
        <taxon>Exidia</taxon>
    </lineage>
</organism>
<dbReference type="EMBL" id="KV426098">
    <property type="protein sequence ID" value="KZV88526.1"/>
    <property type="molecule type" value="Genomic_DNA"/>
</dbReference>
<evidence type="ECO:0000313" key="2">
    <source>
        <dbReference type="EMBL" id="KZV88526.1"/>
    </source>
</evidence>
<protein>
    <submittedName>
        <fullName evidence="2">Uncharacterized protein</fullName>
    </submittedName>
</protein>
<name>A0A165F7I4_EXIGL</name>
<evidence type="ECO:0000313" key="3">
    <source>
        <dbReference type="Proteomes" id="UP000077266"/>
    </source>
</evidence>
<proteinExistence type="predicted"/>
<feature type="region of interest" description="Disordered" evidence="1">
    <location>
        <begin position="324"/>
        <end position="347"/>
    </location>
</feature>
<keyword evidence="3" id="KW-1185">Reference proteome</keyword>
<dbReference type="Proteomes" id="UP000077266">
    <property type="component" value="Unassembled WGS sequence"/>
</dbReference>